<evidence type="ECO:0000259" key="2">
    <source>
        <dbReference type="Pfam" id="PF13324"/>
    </source>
</evidence>
<sequence length="343" mass="39160">MSKTHSELLSLIDSYQEALEYWTKCLEPSSKELSQIKAAKVDDPLEELSKLSKLIKAHTTKVGIIFKPETLKNQNDAAFSTLLKLSETIILIVSIIPQLDSKKLSQIYQDELVNVLRLIIHANVNLAKELRNLSSEDSNENESNDRLISVGQIWSSCDELLLLIQKAPLGYLSDKTKQTISLIEDGLEEFEEWAENPEDFDDEDPFGFSDDESDDEEETPADSKDEEDEPKDKSKLIEYSKKWLSKIKLIKLLLKSLAKSLPSSTPGTQIDNIYQVERQLVKSVDQIIVDLMLDQQVDEETEEYATQIDKACAKIVKIVKQANSNESKIKWCNDWHSKYNEYI</sequence>
<dbReference type="Gene3D" id="1.20.1410.10">
    <property type="entry name" value="I/LWEQ domain"/>
    <property type="match status" value="1"/>
</dbReference>
<dbReference type="GeneID" id="30994715"/>
<evidence type="ECO:0000256" key="1">
    <source>
        <dbReference type="SAM" id="MobiDB-lite"/>
    </source>
</evidence>
<dbReference type="InterPro" id="IPR026907">
    <property type="entry name" value="GCIP-like"/>
</dbReference>
<dbReference type="GO" id="GO:0005634">
    <property type="term" value="C:nucleus"/>
    <property type="evidence" value="ECO:0007669"/>
    <property type="project" value="TreeGrafter"/>
</dbReference>
<dbReference type="STRING" id="984485.A0A1E4RIY6"/>
<feature type="domain" description="Cyclin-D1-binding protein 1-like N-terminal" evidence="2">
    <location>
        <begin position="47"/>
        <end position="195"/>
    </location>
</feature>
<dbReference type="Pfam" id="PF13324">
    <property type="entry name" value="GCIP_N"/>
    <property type="match status" value="1"/>
</dbReference>
<feature type="region of interest" description="Disordered" evidence="1">
    <location>
        <begin position="198"/>
        <end position="233"/>
    </location>
</feature>
<dbReference type="PANTHER" id="PTHR15492:SF1">
    <property type="entry name" value="CYCLIN-D1-BINDING PROTEIN 1"/>
    <property type="match status" value="1"/>
</dbReference>
<dbReference type="Proteomes" id="UP000095085">
    <property type="component" value="Unassembled WGS sequence"/>
</dbReference>
<dbReference type="AlphaFoldDB" id="A0A1E4RIY6"/>
<dbReference type="InterPro" id="IPR049317">
    <property type="entry name" value="GCIP-like_N"/>
</dbReference>
<keyword evidence="4" id="KW-1185">Reference proteome</keyword>
<feature type="compositionally biased region" description="Acidic residues" evidence="1">
    <location>
        <begin position="198"/>
        <end position="229"/>
    </location>
</feature>
<evidence type="ECO:0000313" key="4">
    <source>
        <dbReference type="Proteomes" id="UP000095085"/>
    </source>
</evidence>
<dbReference type="PANTHER" id="PTHR15492">
    <property type="entry name" value="CYCLIN D1-BINDING PROTEIN 1"/>
    <property type="match status" value="1"/>
</dbReference>
<evidence type="ECO:0000313" key="3">
    <source>
        <dbReference type="EMBL" id="ODV67190.1"/>
    </source>
</evidence>
<organism evidence="3 4">
    <name type="scientific">Hyphopichia burtonii NRRL Y-1933</name>
    <dbReference type="NCBI Taxonomy" id="984485"/>
    <lineage>
        <taxon>Eukaryota</taxon>
        <taxon>Fungi</taxon>
        <taxon>Dikarya</taxon>
        <taxon>Ascomycota</taxon>
        <taxon>Saccharomycotina</taxon>
        <taxon>Pichiomycetes</taxon>
        <taxon>Debaryomycetaceae</taxon>
        <taxon>Hyphopichia</taxon>
    </lineage>
</organism>
<reference evidence="4" key="1">
    <citation type="submission" date="2016-05" db="EMBL/GenBank/DDBJ databases">
        <title>Comparative genomics of biotechnologically important yeasts.</title>
        <authorList>
            <consortium name="DOE Joint Genome Institute"/>
            <person name="Riley R."/>
            <person name="Haridas S."/>
            <person name="Wolfe K.H."/>
            <person name="Lopes M.R."/>
            <person name="Hittinger C.T."/>
            <person name="Goker M."/>
            <person name="Salamov A."/>
            <person name="Wisecaver J."/>
            <person name="Long T.M."/>
            <person name="Aerts A.L."/>
            <person name="Barry K."/>
            <person name="Choi C."/>
            <person name="Clum A."/>
            <person name="Coughlan A.Y."/>
            <person name="Deshpande S."/>
            <person name="Douglass A.P."/>
            <person name="Hanson S.J."/>
            <person name="Klenk H.-P."/>
            <person name="Labutti K."/>
            <person name="Lapidus A."/>
            <person name="Lindquist E."/>
            <person name="Lipzen A."/>
            <person name="Meier-Kolthoff J.P."/>
            <person name="Ohm R.A."/>
            <person name="Otillar R.P."/>
            <person name="Pangilinan J."/>
            <person name="Peng Y."/>
            <person name="Rokas A."/>
            <person name="Rosa C.A."/>
            <person name="Scheuner C."/>
            <person name="Sibirny A.A."/>
            <person name="Slot J.C."/>
            <person name="Stielow J.B."/>
            <person name="Sun H."/>
            <person name="Kurtzman C.P."/>
            <person name="Blackwell M."/>
            <person name="Grigoriev I.V."/>
            <person name="Jeffries T.W."/>
        </authorList>
    </citation>
    <scope>NUCLEOTIDE SEQUENCE [LARGE SCALE GENOMIC DNA]</scope>
    <source>
        <strain evidence="4">NRRL Y-1933</strain>
    </source>
</reference>
<dbReference type="OrthoDB" id="4088536at2759"/>
<protein>
    <recommendedName>
        <fullName evidence="2">Cyclin-D1-binding protein 1-like N-terminal domain-containing protein</fullName>
    </recommendedName>
</protein>
<name>A0A1E4RIY6_9ASCO</name>
<dbReference type="RefSeq" id="XP_020076257.1">
    <property type="nucleotide sequence ID" value="XM_020220165.1"/>
</dbReference>
<dbReference type="Gene3D" id="1.20.1420.10">
    <property type="entry name" value="Talin, central domain"/>
    <property type="match status" value="1"/>
</dbReference>
<dbReference type="EMBL" id="KV454541">
    <property type="protein sequence ID" value="ODV67190.1"/>
    <property type="molecule type" value="Genomic_DNA"/>
</dbReference>
<accession>A0A1E4RIY6</accession>
<proteinExistence type="predicted"/>
<gene>
    <name evidence="3" type="ORF">HYPBUDRAFT_148946</name>
</gene>